<feature type="region of interest" description="Disordered" evidence="1">
    <location>
        <begin position="59"/>
        <end position="79"/>
    </location>
</feature>
<evidence type="ECO:0000313" key="3">
    <source>
        <dbReference type="EMBL" id="KAF7381827.1"/>
    </source>
</evidence>
<dbReference type="Proteomes" id="UP000617340">
    <property type="component" value="Unassembled WGS sequence"/>
</dbReference>
<feature type="region of interest" description="Disordered" evidence="1">
    <location>
        <begin position="19"/>
        <end position="41"/>
    </location>
</feature>
<accession>A0A834MQP8</accession>
<evidence type="ECO:0000256" key="1">
    <source>
        <dbReference type="SAM" id="MobiDB-lite"/>
    </source>
</evidence>
<feature type="compositionally biased region" description="Basic and acidic residues" evidence="1">
    <location>
        <begin position="23"/>
        <end position="36"/>
    </location>
</feature>
<organism evidence="3 4">
    <name type="scientific">Vespula germanica</name>
    <name type="common">German yellow jacket</name>
    <name type="synonym">Paravespula germanica</name>
    <dbReference type="NCBI Taxonomy" id="30212"/>
    <lineage>
        <taxon>Eukaryota</taxon>
        <taxon>Metazoa</taxon>
        <taxon>Ecdysozoa</taxon>
        <taxon>Arthropoda</taxon>
        <taxon>Hexapoda</taxon>
        <taxon>Insecta</taxon>
        <taxon>Pterygota</taxon>
        <taxon>Neoptera</taxon>
        <taxon>Endopterygota</taxon>
        <taxon>Hymenoptera</taxon>
        <taxon>Apocrita</taxon>
        <taxon>Aculeata</taxon>
        <taxon>Vespoidea</taxon>
        <taxon>Vespidae</taxon>
        <taxon>Vespinae</taxon>
        <taxon>Vespula</taxon>
    </lineage>
</organism>
<feature type="domain" description="PiggyBac transposable element-derived protein" evidence="2">
    <location>
        <begin position="146"/>
        <end position="186"/>
    </location>
</feature>
<dbReference type="AlphaFoldDB" id="A0A834MQP8"/>
<dbReference type="InterPro" id="IPR029526">
    <property type="entry name" value="PGBD"/>
</dbReference>
<comment type="caution">
    <text evidence="3">The sequence shown here is derived from an EMBL/GenBank/DDBJ whole genome shotgun (WGS) entry which is preliminary data.</text>
</comment>
<evidence type="ECO:0000259" key="2">
    <source>
        <dbReference type="Pfam" id="PF13843"/>
    </source>
</evidence>
<gene>
    <name evidence="3" type="ORF">HZH68_015700</name>
</gene>
<sequence>MSKQICSVRKILEDIQNVSEECSEGRNSESENKQIESEDDLFNIEEVESNETLSLKINKLKTQPRRNPDATQTQPKRNIISGKTKTAFSVIIDNNIISYTKNVREQSGIQHLKTDKFALISNVWNRFIKNSPNNYKSDMNLTVDELFSAKRHVTIDNFFMSTSLATKLLEKQTTLVGTMRSNRRELLNLRKINQRQNETFVDNYL</sequence>
<protein>
    <recommendedName>
        <fullName evidence="2">PiggyBac transposable element-derived protein domain-containing protein</fullName>
    </recommendedName>
</protein>
<name>A0A834MQP8_VESGE</name>
<proteinExistence type="predicted"/>
<reference evidence="3" key="1">
    <citation type="journal article" date="2020" name="G3 (Bethesda)">
        <title>High-Quality Assemblies for Three Invasive Social Wasps from the &lt;i&gt;Vespula&lt;/i&gt; Genus.</title>
        <authorList>
            <person name="Harrop T.W.R."/>
            <person name="Guhlin J."/>
            <person name="McLaughlin G.M."/>
            <person name="Permina E."/>
            <person name="Stockwell P."/>
            <person name="Gilligan J."/>
            <person name="Le Lec M.F."/>
            <person name="Gruber M.A.M."/>
            <person name="Quinn O."/>
            <person name="Lovegrove M."/>
            <person name="Duncan E.J."/>
            <person name="Remnant E.J."/>
            <person name="Van Eeckhoven J."/>
            <person name="Graham B."/>
            <person name="Knapp R.A."/>
            <person name="Langford K.W."/>
            <person name="Kronenberg Z."/>
            <person name="Press M.O."/>
            <person name="Eacker S.M."/>
            <person name="Wilson-Rankin E.E."/>
            <person name="Purcell J."/>
            <person name="Lester P.J."/>
            <person name="Dearden P.K."/>
        </authorList>
    </citation>
    <scope>NUCLEOTIDE SEQUENCE</scope>
    <source>
        <strain evidence="3">Linc-1</strain>
    </source>
</reference>
<dbReference type="EMBL" id="JACSDZ010000021">
    <property type="protein sequence ID" value="KAF7381827.1"/>
    <property type="molecule type" value="Genomic_DNA"/>
</dbReference>
<keyword evidence="4" id="KW-1185">Reference proteome</keyword>
<feature type="compositionally biased region" description="Polar residues" evidence="1">
    <location>
        <begin position="69"/>
        <end position="79"/>
    </location>
</feature>
<dbReference type="Pfam" id="PF13843">
    <property type="entry name" value="DDE_Tnp_1_7"/>
    <property type="match status" value="1"/>
</dbReference>
<evidence type="ECO:0000313" key="4">
    <source>
        <dbReference type="Proteomes" id="UP000617340"/>
    </source>
</evidence>